<dbReference type="AlphaFoldDB" id="A0A9D4WQX4"/>
<feature type="transmembrane region" description="Helical" evidence="1">
    <location>
        <begin position="173"/>
        <end position="196"/>
    </location>
</feature>
<keyword evidence="3" id="KW-1185">Reference proteome</keyword>
<evidence type="ECO:0000313" key="3">
    <source>
        <dbReference type="Proteomes" id="UP001058974"/>
    </source>
</evidence>
<reference evidence="2 3" key="1">
    <citation type="journal article" date="2022" name="Nat. Genet.">
        <title>Improved pea reference genome and pan-genome highlight genomic features and evolutionary characteristics.</title>
        <authorList>
            <person name="Yang T."/>
            <person name="Liu R."/>
            <person name="Luo Y."/>
            <person name="Hu S."/>
            <person name="Wang D."/>
            <person name="Wang C."/>
            <person name="Pandey M.K."/>
            <person name="Ge S."/>
            <person name="Xu Q."/>
            <person name="Li N."/>
            <person name="Li G."/>
            <person name="Huang Y."/>
            <person name="Saxena R.K."/>
            <person name="Ji Y."/>
            <person name="Li M."/>
            <person name="Yan X."/>
            <person name="He Y."/>
            <person name="Liu Y."/>
            <person name="Wang X."/>
            <person name="Xiang C."/>
            <person name="Varshney R.K."/>
            <person name="Ding H."/>
            <person name="Gao S."/>
            <person name="Zong X."/>
        </authorList>
    </citation>
    <scope>NUCLEOTIDE SEQUENCE [LARGE SCALE GENOMIC DNA]</scope>
    <source>
        <strain evidence="2 3">cv. Zhongwan 6</strain>
    </source>
</reference>
<comment type="caution">
    <text evidence="2">The sequence shown here is derived from an EMBL/GenBank/DDBJ whole genome shotgun (WGS) entry which is preliminary data.</text>
</comment>
<proteinExistence type="predicted"/>
<dbReference type="Proteomes" id="UP001058974">
    <property type="component" value="Chromosome 5"/>
</dbReference>
<name>A0A9D4WQX4_PEA</name>
<accession>A0A9D4WQX4</accession>
<keyword evidence="1" id="KW-0472">Membrane</keyword>
<keyword evidence="1" id="KW-0812">Transmembrane</keyword>
<organism evidence="2 3">
    <name type="scientific">Pisum sativum</name>
    <name type="common">Garden pea</name>
    <name type="synonym">Lathyrus oleraceus</name>
    <dbReference type="NCBI Taxonomy" id="3888"/>
    <lineage>
        <taxon>Eukaryota</taxon>
        <taxon>Viridiplantae</taxon>
        <taxon>Streptophyta</taxon>
        <taxon>Embryophyta</taxon>
        <taxon>Tracheophyta</taxon>
        <taxon>Spermatophyta</taxon>
        <taxon>Magnoliopsida</taxon>
        <taxon>eudicotyledons</taxon>
        <taxon>Gunneridae</taxon>
        <taxon>Pentapetalae</taxon>
        <taxon>rosids</taxon>
        <taxon>fabids</taxon>
        <taxon>Fabales</taxon>
        <taxon>Fabaceae</taxon>
        <taxon>Papilionoideae</taxon>
        <taxon>50 kb inversion clade</taxon>
        <taxon>NPAAA clade</taxon>
        <taxon>Hologalegina</taxon>
        <taxon>IRL clade</taxon>
        <taxon>Fabeae</taxon>
        <taxon>Lathyrus</taxon>
    </lineage>
</organism>
<protein>
    <submittedName>
        <fullName evidence="2">Uncharacterized protein</fullName>
    </submittedName>
</protein>
<evidence type="ECO:0000313" key="2">
    <source>
        <dbReference type="EMBL" id="KAI5405978.1"/>
    </source>
</evidence>
<dbReference type="EMBL" id="JAMSHJ010000005">
    <property type="protein sequence ID" value="KAI5405978.1"/>
    <property type="molecule type" value="Genomic_DNA"/>
</dbReference>
<sequence>MCHGQLYQQRMKKAFDKKVKPRVFREGDLVLKKVLSFAPDSRGKWTPNYEGPYVVKRAFSGGALMLTTIDGEDFTRPVNSGYSRISQCSPEGGMISNSIVASRVLWKTSFVSPAAIFPSMGDFLGEVSAVVSLSSWCPVTFSSGSPAPDFICLLSTVTSGAVIDIPIRVASRVVVTLPSAVASGIVCFLSTIAFFLKDSVSQRFDTRYFTFSPAKSSAELLLSLHQSLFSSAEQDLFSYSVVDWVDIPVFQPSSLSVVCRAFVVAVLPAEYSFNPQYGRMMALASRERIDFLTVCDPQ</sequence>
<evidence type="ECO:0000256" key="1">
    <source>
        <dbReference type="SAM" id="Phobius"/>
    </source>
</evidence>
<dbReference type="Gramene" id="Psat05G0265000-T1">
    <property type="protein sequence ID" value="KAI5405978.1"/>
    <property type="gene ID" value="KIW84_052650"/>
</dbReference>
<gene>
    <name evidence="2" type="ORF">KIW84_052650</name>
</gene>
<keyword evidence="1" id="KW-1133">Transmembrane helix</keyword>